<dbReference type="eggNOG" id="ENOG502S0MJ">
    <property type="taxonomic scope" value="Eukaryota"/>
</dbReference>
<dbReference type="SMART" id="SM00256">
    <property type="entry name" value="FBOX"/>
    <property type="match status" value="1"/>
</dbReference>
<feature type="domain" description="F-box" evidence="1">
    <location>
        <begin position="20"/>
        <end position="60"/>
    </location>
</feature>
<dbReference type="AlphaFoldDB" id="A0A087GMH2"/>
<dbReference type="Proteomes" id="UP000029120">
    <property type="component" value="Chromosome 6"/>
</dbReference>
<dbReference type="InterPro" id="IPR005174">
    <property type="entry name" value="KIB1-4_b-propeller"/>
</dbReference>
<dbReference type="EMBL" id="CM002874">
    <property type="protein sequence ID" value="KFK31074.1"/>
    <property type="molecule type" value="Genomic_DNA"/>
</dbReference>
<dbReference type="CDD" id="cd09917">
    <property type="entry name" value="F-box_SF"/>
    <property type="match status" value="1"/>
</dbReference>
<dbReference type="Pfam" id="PF00646">
    <property type="entry name" value="F-box"/>
    <property type="match status" value="1"/>
</dbReference>
<name>A0A087GMH2_ARAAL</name>
<dbReference type="PANTHER" id="PTHR44259">
    <property type="entry name" value="OS07G0183000 PROTEIN-RELATED"/>
    <property type="match status" value="1"/>
</dbReference>
<dbReference type="PANTHER" id="PTHR44259:SF27">
    <property type="entry name" value="F-BOX DOMAIN-CONTAINING PROTEIN"/>
    <property type="match status" value="1"/>
</dbReference>
<evidence type="ECO:0000313" key="3">
    <source>
        <dbReference type="Proteomes" id="UP000029120"/>
    </source>
</evidence>
<dbReference type="OrthoDB" id="642536at2759"/>
<evidence type="ECO:0000259" key="1">
    <source>
        <dbReference type="SMART" id="SM00256"/>
    </source>
</evidence>
<gene>
    <name evidence="2" type="ordered locus">AALP_Aa6g064900</name>
</gene>
<dbReference type="OMA" id="WEYIWKR"/>
<organism evidence="2 3">
    <name type="scientific">Arabis alpina</name>
    <name type="common">Alpine rock-cress</name>
    <dbReference type="NCBI Taxonomy" id="50452"/>
    <lineage>
        <taxon>Eukaryota</taxon>
        <taxon>Viridiplantae</taxon>
        <taxon>Streptophyta</taxon>
        <taxon>Embryophyta</taxon>
        <taxon>Tracheophyta</taxon>
        <taxon>Spermatophyta</taxon>
        <taxon>Magnoliopsida</taxon>
        <taxon>eudicotyledons</taxon>
        <taxon>Gunneridae</taxon>
        <taxon>Pentapetalae</taxon>
        <taxon>rosids</taxon>
        <taxon>malvids</taxon>
        <taxon>Brassicales</taxon>
        <taxon>Brassicaceae</taxon>
        <taxon>Arabideae</taxon>
        <taxon>Arabis</taxon>
    </lineage>
</organism>
<sequence length="385" mass="44940">MDSNQREAKKSKGVVDWSELCIEVMQLILESFTFPDFHRARFVCRNWYKISKSCVYKYPWLIIFPEKYSGNETCKLYDPRQDKTYETKNFGTELSQSTCLASYGNWLLMMNQKLEFSILNVLSSERINLPRLKLRGKVKFRRPRNRGVVLVQGTDGGTEPICHVYIKTGTLWIDEKTKDFVVSWIYNDEYLFCYKNGGDDSWWYLEGTKCLSVAYDDREQKLYVYTCLDFIKILDFSGEKPKELVEENWHCLVPQPWERIRKRRIAVRSSGDVVVVLSLKGFPANQEERLFYVFKMNREGRKWERVESLGAEMLVFGDGLTLAASGKESDLIYFVAGDLWSPQSDAVSQSSAGVFDLKTAESGWYQFPYCSSNDRWFVPEFGKKK</sequence>
<protein>
    <recommendedName>
        <fullName evidence="1">F-box domain-containing protein</fullName>
    </recommendedName>
</protein>
<dbReference type="Gramene" id="KFK31074">
    <property type="protein sequence ID" value="KFK31074"/>
    <property type="gene ID" value="AALP_AA6G064900"/>
</dbReference>
<dbReference type="Pfam" id="PF03478">
    <property type="entry name" value="Beta-prop_KIB1-4"/>
    <property type="match status" value="1"/>
</dbReference>
<reference evidence="3" key="1">
    <citation type="journal article" date="2015" name="Nat. Plants">
        <title>Genome expansion of Arabis alpina linked with retrotransposition and reduced symmetric DNA methylation.</title>
        <authorList>
            <person name="Willing E.M."/>
            <person name="Rawat V."/>
            <person name="Mandakova T."/>
            <person name="Maumus F."/>
            <person name="James G.V."/>
            <person name="Nordstroem K.J."/>
            <person name="Becker C."/>
            <person name="Warthmann N."/>
            <person name="Chica C."/>
            <person name="Szarzynska B."/>
            <person name="Zytnicki M."/>
            <person name="Albani M.C."/>
            <person name="Kiefer C."/>
            <person name="Bergonzi S."/>
            <person name="Castaings L."/>
            <person name="Mateos J.L."/>
            <person name="Berns M.C."/>
            <person name="Bujdoso N."/>
            <person name="Piofczyk T."/>
            <person name="de Lorenzo L."/>
            <person name="Barrero-Sicilia C."/>
            <person name="Mateos I."/>
            <person name="Piednoel M."/>
            <person name="Hagmann J."/>
            <person name="Chen-Min-Tao R."/>
            <person name="Iglesias-Fernandez R."/>
            <person name="Schuster S.C."/>
            <person name="Alonso-Blanco C."/>
            <person name="Roudier F."/>
            <person name="Carbonero P."/>
            <person name="Paz-Ares J."/>
            <person name="Davis S.J."/>
            <person name="Pecinka A."/>
            <person name="Quesneville H."/>
            <person name="Colot V."/>
            <person name="Lysak M.A."/>
            <person name="Weigel D."/>
            <person name="Coupland G."/>
            <person name="Schneeberger K."/>
        </authorList>
    </citation>
    <scope>NUCLEOTIDE SEQUENCE [LARGE SCALE GENOMIC DNA]</scope>
    <source>
        <strain evidence="3">cv. Pajares</strain>
    </source>
</reference>
<dbReference type="InterPro" id="IPR036047">
    <property type="entry name" value="F-box-like_dom_sf"/>
</dbReference>
<keyword evidence="3" id="KW-1185">Reference proteome</keyword>
<proteinExistence type="predicted"/>
<evidence type="ECO:0000313" key="2">
    <source>
        <dbReference type="EMBL" id="KFK31074.1"/>
    </source>
</evidence>
<accession>A0A087GMH2</accession>
<dbReference type="Gene3D" id="1.20.1280.50">
    <property type="match status" value="1"/>
</dbReference>
<dbReference type="InterPro" id="IPR001810">
    <property type="entry name" value="F-box_dom"/>
</dbReference>
<dbReference type="InterPro" id="IPR050942">
    <property type="entry name" value="F-box_BR-signaling"/>
</dbReference>
<dbReference type="SUPFAM" id="SSF81383">
    <property type="entry name" value="F-box domain"/>
    <property type="match status" value="1"/>
</dbReference>